<dbReference type="Proteomes" id="UP001162131">
    <property type="component" value="Unassembled WGS sequence"/>
</dbReference>
<accession>A0AAU9JJJ9</accession>
<dbReference type="AlphaFoldDB" id="A0AAU9JJJ9"/>
<comment type="similarity">
    <text evidence="2">Belongs to the actin family.</text>
</comment>
<keyword evidence="4" id="KW-1185">Reference proteome</keyword>
<evidence type="ECO:0000313" key="4">
    <source>
        <dbReference type="Proteomes" id="UP001162131"/>
    </source>
</evidence>
<gene>
    <name evidence="3" type="ORF">BSTOLATCC_MIC39605</name>
</gene>
<dbReference type="SUPFAM" id="SSF53067">
    <property type="entry name" value="Actin-like ATPase domain"/>
    <property type="match status" value="2"/>
</dbReference>
<dbReference type="SMART" id="SM00268">
    <property type="entry name" value="ACTIN"/>
    <property type="match status" value="1"/>
</dbReference>
<dbReference type="Pfam" id="PF00022">
    <property type="entry name" value="Actin"/>
    <property type="match status" value="2"/>
</dbReference>
<evidence type="ECO:0000256" key="1">
    <source>
        <dbReference type="ARBA" id="ARBA00049360"/>
    </source>
</evidence>
<comment type="caution">
    <text evidence="3">The sequence shown here is derived from an EMBL/GenBank/DDBJ whole genome shotgun (WGS) entry which is preliminary data.</text>
</comment>
<dbReference type="EMBL" id="CAJZBQ010000039">
    <property type="protein sequence ID" value="CAG9325820.1"/>
    <property type="molecule type" value="Genomic_DNA"/>
</dbReference>
<proteinExistence type="inferred from homology"/>
<dbReference type="PANTHER" id="PTHR11937">
    <property type="entry name" value="ACTIN"/>
    <property type="match status" value="1"/>
</dbReference>
<protein>
    <recommendedName>
        <fullName evidence="5">Actin-related protein 10</fullName>
    </recommendedName>
</protein>
<organism evidence="3 4">
    <name type="scientific">Blepharisma stoltei</name>
    <dbReference type="NCBI Taxonomy" id="1481888"/>
    <lineage>
        <taxon>Eukaryota</taxon>
        <taxon>Sar</taxon>
        <taxon>Alveolata</taxon>
        <taxon>Ciliophora</taxon>
        <taxon>Postciliodesmatophora</taxon>
        <taxon>Heterotrichea</taxon>
        <taxon>Heterotrichida</taxon>
        <taxon>Blepharismidae</taxon>
        <taxon>Blepharisma</taxon>
    </lineage>
</organism>
<reference evidence="3" key="1">
    <citation type="submission" date="2021-09" db="EMBL/GenBank/DDBJ databases">
        <authorList>
            <consortium name="AG Swart"/>
            <person name="Singh M."/>
            <person name="Singh A."/>
            <person name="Seah K."/>
            <person name="Emmerich C."/>
        </authorList>
    </citation>
    <scope>NUCLEOTIDE SEQUENCE</scope>
    <source>
        <strain evidence="3">ATCC30299</strain>
    </source>
</reference>
<evidence type="ECO:0000256" key="2">
    <source>
        <dbReference type="RuleBase" id="RU000487"/>
    </source>
</evidence>
<dbReference type="Gene3D" id="3.90.640.10">
    <property type="entry name" value="Actin, Chain A, domain 4"/>
    <property type="match status" value="1"/>
</dbReference>
<evidence type="ECO:0000313" key="3">
    <source>
        <dbReference type="EMBL" id="CAG9325820.1"/>
    </source>
</evidence>
<dbReference type="InterPro" id="IPR043129">
    <property type="entry name" value="ATPase_NBD"/>
</dbReference>
<dbReference type="InterPro" id="IPR004000">
    <property type="entry name" value="Actin"/>
</dbReference>
<comment type="catalytic activity">
    <reaction evidence="1">
        <text>ATP + H2O = ADP + phosphate + H(+)</text>
        <dbReference type="Rhea" id="RHEA:13065"/>
        <dbReference type="ChEBI" id="CHEBI:15377"/>
        <dbReference type="ChEBI" id="CHEBI:15378"/>
        <dbReference type="ChEBI" id="CHEBI:30616"/>
        <dbReference type="ChEBI" id="CHEBI:43474"/>
        <dbReference type="ChEBI" id="CHEBI:456216"/>
    </reaction>
</comment>
<sequence length="396" mass="44653">MSSARVESSRLGGGIDEEAVVIEIGSLYTKCGYSREALPRSIIRNPESLISLTHESSKEDYYPILRDFLQIIYLHKVQKSPKDSATILCEGLMAPRGLIEATVKILLEDLQVPILYIIMSNSLPLYTTGSYTGLLIDAGYFGVDILPIYEGIPIINSFVSADCGGKALLSSYKNILEASNPGHRFSLETVEDIVARLSIIPYGKLRKELQERPTANKIYNFIPLKHNRAISVDFKQRLIPESIFFGEYSQDSSNIAASILRSLQTCDIDTRKQLINSIIVSGGCAMMIGFMERLEEELLDLLHNEPDFSNIKPLADYVQINQTPYPRNLLTWIGASIFGSLPGLDRFSLNLETYQQKGLEDKLGRYYLFGDRPSLQEIYQTQNLPMERMRLSFIRL</sequence>
<evidence type="ECO:0008006" key="5">
    <source>
        <dbReference type="Google" id="ProtNLM"/>
    </source>
</evidence>
<dbReference type="Gene3D" id="3.30.420.40">
    <property type="match status" value="2"/>
</dbReference>
<name>A0AAU9JJJ9_9CILI</name>